<evidence type="ECO:0000313" key="3">
    <source>
        <dbReference type="Proteomes" id="UP001498476"/>
    </source>
</evidence>
<evidence type="ECO:0000259" key="1">
    <source>
        <dbReference type="Pfam" id="PF06985"/>
    </source>
</evidence>
<protein>
    <recommendedName>
        <fullName evidence="1">Heterokaryon incompatibility domain-containing protein</fullName>
    </recommendedName>
</protein>
<reference evidence="2 3" key="1">
    <citation type="journal article" date="2025" name="Microbiol. Resour. Announc.">
        <title>Draft genome sequences for Neonectria magnoliae and Neonectria punicea, canker pathogens of Liriodendron tulipifera and Acer saccharum in West Virginia.</title>
        <authorList>
            <person name="Petronek H.M."/>
            <person name="Kasson M.T."/>
            <person name="Metheny A.M."/>
            <person name="Stauder C.M."/>
            <person name="Lovett B."/>
            <person name="Lynch S.C."/>
            <person name="Garnas J.R."/>
            <person name="Kasson L.R."/>
            <person name="Stajich J.E."/>
        </authorList>
    </citation>
    <scope>NUCLEOTIDE SEQUENCE [LARGE SCALE GENOMIC DNA]</scope>
    <source>
        <strain evidence="2 3">NRRL 64653</strain>
    </source>
</reference>
<dbReference type="InterPro" id="IPR010730">
    <property type="entry name" value="HET"/>
</dbReference>
<dbReference type="Proteomes" id="UP001498476">
    <property type="component" value="Unassembled WGS sequence"/>
</dbReference>
<sequence length="132" mass="14775">MATRLSQLPPYQHNALREDESRIAHVHPKNHCNDLIVSIEVVKQGCSRLDAVSYAWGRNQRIHRICAGDSIAVRTTEEDGETKTSVNTDVPPSGYLIITGNLRKVLLSIRSEDMFVPLWIDPLSINQDGIAE</sequence>
<name>A0ABR1GHY9_9HYPO</name>
<comment type="caution">
    <text evidence="2">The sequence shown here is derived from an EMBL/GenBank/DDBJ whole genome shotgun (WGS) entry which is preliminary data.</text>
</comment>
<organism evidence="2 3">
    <name type="scientific">Neonectria punicea</name>
    <dbReference type="NCBI Taxonomy" id="979145"/>
    <lineage>
        <taxon>Eukaryota</taxon>
        <taxon>Fungi</taxon>
        <taxon>Dikarya</taxon>
        <taxon>Ascomycota</taxon>
        <taxon>Pezizomycotina</taxon>
        <taxon>Sordariomycetes</taxon>
        <taxon>Hypocreomycetidae</taxon>
        <taxon>Hypocreales</taxon>
        <taxon>Nectriaceae</taxon>
        <taxon>Neonectria</taxon>
    </lineage>
</organism>
<evidence type="ECO:0000313" key="2">
    <source>
        <dbReference type="EMBL" id="KAK7397883.1"/>
    </source>
</evidence>
<dbReference type="Pfam" id="PF06985">
    <property type="entry name" value="HET"/>
    <property type="match status" value="1"/>
</dbReference>
<feature type="domain" description="Heterokaryon incompatibility" evidence="1">
    <location>
        <begin position="51"/>
        <end position="128"/>
    </location>
</feature>
<accession>A0ABR1GHY9</accession>
<gene>
    <name evidence="2" type="ORF">QQX98_012751</name>
</gene>
<proteinExistence type="predicted"/>
<keyword evidence="3" id="KW-1185">Reference proteome</keyword>
<dbReference type="EMBL" id="JAZAVJ010000414">
    <property type="protein sequence ID" value="KAK7397883.1"/>
    <property type="molecule type" value="Genomic_DNA"/>
</dbReference>